<dbReference type="AlphaFoldDB" id="A0ABC9N4W0"/>
<sequence>MDDNATVVGRLVFRKRKINPLSDKNNSPKRRELFIAINKNKYLMSAYYDLYETPSPDGKEDKKSLHARICPKRTYTQKEFVEHIATFQHLPKNVIGAALDACIDELCDLLANGNIVELGELGFFSTSLKCLRETDDEKKKIRSESVQFQNVHLRISSTFRNNIKKKMTLERVHSTTKKSKKVVETTEETRKAELELFLKQNVCINKNEYIQLSGLTRHAAIDELNNFIRQGFLRRRGMGRSTVYVRQEKDTANEI</sequence>
<protein>
    <submittedName>
        <fullName evidence="3">DNA-binding protein</fullName>
    </submittedName>
</protein>
<keyword evidence="1 3" id="KW-0238">DNA-binding</keyword>
<reference evidence="3" key="1">
    <citation type="submission" date="2007-06" db="EMBL/GenBank/DDBJ databases">
        <authorList>
            <person name="Fulton L."/>
            <person name="Clifton S."/>
            <person name="Fulton B."/>
            <person name="Xu J."/>
            <person name="Minx P."/>
            <person name="Pepin K.H."/>
            <person name="Johnson M."/>
            <person name="Thiruvilangam P."/>
            <person name="Bhonagiri V."/>
            <person name="Nash W.E."/>
            <person name="Mardis E.R."/>
            <person name="Wilson R.K."/>
        </authorList>
    </citation>
    <scope>NUCLEOTIDE SEQUENCE [LARGE SCALE GENOMIC DNA]</scope>
    <source>
        <strain evidence="3">ATCC 8492</strain>
    </source>
</reference>
<evidence type="ECO:0000313" key="3">
    <source>
        <dbReference type="EMBL" id="EDO51723.1"/>
    </source>
</evidence>
<reference evidence="3" key="2">
    <citation type="submission" date="2013-11" db="EMBL/GenBank/DDBJ databases">
        <title>Draft genome sequence of Bacteroides uniformis (ATCC 8492).</title>
        <authorList>
            <person name="Sudarsanam P."/>
            <person name="Ley R."/>
            <person name="Guruge J."/>
            <person name="Turnbaugh P.J."/>
            <person name="Mahowald M."/>
            <person name="Liep D."/>
            <person name="Gordon J."/>
        </authorList>
    </citation>
    <scope>NUCLEOTIDE SEQUENCE</scope>
    <source>
        <strain evidence="3">ATCC 8492</strain>
    </source>
</reference>
<dbReference type="SUPFAM" id="SSF47729">
    <property type="entry name" value="IHF-like DNA-binding proteins"/>
    <property type="match status" value="1"/>
</dbReference>
<organism evidence="3 4">
    <name type="scientific">Bacteroides uniformis (strain ATCC 8492 / DSM 6597 / CCUG 4942 / CIP 103695 / JCM 5828 / KCTC 5204 / NCTC 13054 / VPI 0061)</name>
    <dbReference type="NCBI Taxonomy" id="411479"/>
    <lineage>
        <taxon>Bacteria</taxon>
        <taxon>Pseudomonadati</taxon>
        <taxon>Bacteroidota</taxon>
        <taxon>Bacteroidia</taxon>
        <taxon>Bacteroidales</taxon>
        <taxon>Bacteroidaceae</taxon>
        <taxon>Bacteroides</taxon>
    </lineage>
</organism>
<evidence type="ECO:0000256" key="1">
    <source>
        <dbReference type="ARBA" id="ARBA00023125"/>
    </source>
</evidence>
<dbReference type="InterPro" id="IPR010992">
    <property type="entry name" value="IHF-like_DNA-bd_dom_sf"/>
</dbReference>
<name>A0ABC9N4W0_BACUC</name>
<proteinExistence type="predicted"/>
<dbReference type="EMBL" id="AAYH02000049">
    <property type="protein sequence ID" value="EDO51723.1"/>
    <property type="molecule type" value="Genomic_DNA"/>
</dbReference>
<dbReference type="Gene3D" id="4.10.520.10">
    <property type="entry name" value="IHF-like DNA-binding proteins"/>
    <property type="match status" value="1"/>
</dbReference>
<keyword evidence="4" id="KW-1185">Reference proteome</keyword>
<evidence type="ECO:0000259" key="2">
    <source>
        <dbReference type="Pfam" id="PF18291"/>
    </source>
</evidence>
<dbReference type="Pfam" id="PF18291">
    <property type="entry name" value="HU-HIG"/>
    <property type="match status" value="1"/>
</dbReference>
<dbReference type="Proteomes" id="UP000004110">
    <property type="component" value="Unassembled WGS sequence"/>
</dbReference>
<comment type="caution">
    <text evidence="3">The sequence shown here is derived from an EMBL/GenBank/DDBJ whole genome shotgun (WGS) entry which is preliminary data.</text>
</comment>
<feature type="domain" description="HU" evidence="2">
    <location>
        <begin position="44"/>
        <end position="171"/>
    </location>
</feature>
<dbReference type="GO" id="GO:0003677">
    <property type="term" value="F:DNA binding"/>
    <property type="evidence" value="ECO:0007669"/>
    <property type="project" value="UniProtKB-KW"/>
</dbReference>
<dbReference type="InterPro" id="IPR041607">
    <property type="entry name" value="HU-HIG"/>
</dbReference>
<accession>A0ABC9N4W0</accession>
<gene>
    <name evidence="3" type="ORF">BACUNI_04271</name>
</gene>
<evidence type="ECO:0000313" key="4">
    <source>
        <dbReference type="Proteomes" id="UP000004110"/>
    </source>
</evidence>